<dbReference type="EMBL" id="BAABCS010000018">
    <property type="protein sequence ID" value="GAA4053044.1"/>
    <property type="molecule type" value="Genomic_DNA"/>
</dbReference>
<keyword evidence="2" id="KW-1185">Reference proteome</keyword>
<sequence length="117" mass="13616">MKIKQLLFGCILVCLFSSCEQKNIDSEIERLQILENELTKNISEKNIEHAKLICIQMKWEYVATTVGADAKCKKLAEIWDDKRRNYLKIIGLDPNEILGEKPKTKTKTLEERFLNSE</sequence>
<comment type="caution">
    <text evidence="1">The sequence shown here is derived from an EMBL/GenBank/DDBJ whole genome shotgun (WGS) entry which is preliminary data.</text>
</comment>
<protein>
    <recommendedName>
        <fullName evidence="3">Lipoprotein</fullName>
    </recommendedName>
</protein>
<accession>A0ABP7UUI1</accession>
<evidence type="ECO:0008006" key="3">
    <source>
        <dbReference type="Google" id="ProtNLM"/>
    </source>
</evidence>
<proteinExistence type="predicted"/>
<dbReference type="PROSITE" id="PS51257">
    <property type="entry name" value="PROKAR_LIPOPROTEIN"/>
    <property type="match status" value="1"/>
</dbReference>
<evidence type="ECO:0000313" key="2">
    <source>
        <dbReference type="Proteomes" id="UP001500426"/>
    </source>
</evidence>
<dbReference type="Proteomes" id="UP001500426">
    <property type="component" value="Unassembled WGS sequence"/>
</dbReference>
<organism evidence="1 2">
    <name type="scientific">Flavobacterium chungnamense</name>
    <dbReference type="NCBI Taxonomy" id="706182"/>
    <lineage>
        <taxon>Bacteria</taxon>
        <taxon>Pseudomonadati</taxon>
        <taxon>Bacteroidota</taxon>
        <taxon>Flavobacteriia</taxon>
        <taxon>Flavobacteriales</taxon>
        <taxon>Flavobacteriaceae</taxon>
        <taxon>Flavobacterium</taxon>
    </lineage>
</organism>
<evidence type="ECO:0000313" key="1">
    <source>
        <dbReference type="EMBL" id="GAA4053044.1"/>
    </source>
</evidence>
<dbReference type="RefSeq" id="WP_344816618.1">
    <property type="nucleotide sequence ID" value="NZ_BAABCS010000018.1"/>
</dbReference>
<reference evidence="2" key="1">
    <citation type="journal article" date="2019" name="Int. J. Syst. Evol. Microbiol.">
        <title>The Global Catalogue of Microorganisms (GCM) 10K type strain sequencing project: providing services to taxonomists for standard genome sequencing and annotation.</title>
        <authorList>
            <consortium name="The Broad Institute Genomics Platform"/>
            <consortium name="The Broad Institute Genome Sequencing Center for Infectious Disease"/>
            <person name="Wu L."/>
            <person name="Ma J."/>
        </authorList>
    </citation>
    <scope>NUCLEOTIDE SEQUENCE [LARGE SCALE GENOMIC DNA]</scope>
    <source>
        <strain evidence="2">JCM 17068</strain>
    </source>
</reference>
<name>A0ABP7UUI1_9FLAO</name>
<gene>
    <name evidence="1" type="ORF">GCM10022388_19200</name>
</gene>